<comment type="caution">
    <text evidence="1">The sequence shown here is derived from an EMBL/GenBank/DDBJ whole genome shotgun (WGS) entry which is preliminary data.</text>
</comment>
<dbReference type="Pfam" id="PF05542">
    <property type="entry name" value="DUF760"/>
    <property type="match status" value="2"/>
</dbReference>
<dbReference type="PANTHER" id="PTHR33598:SF4">
    <property type="entry name" value="OS02G0833400 PROTEIN"/>
    <property type="match status" value="1"/>
</dbReference>
<keyword evidence="2" id="KW-1185">Reference proteome</keyword>
<reference evidence="1 2" key="1">
    <citation type="submission" date="2023-10" db="EMBL/GenBank/DDBJ databases">
        <authorList>
            <person name="Maclean D."/>
            <person name="Macfadyen A."/>
        </authorList>
    </citation>
    <scope>NUCLEOTIDE SEQUENCE [LARGE SCALE GENOMIC DNA]</scope>
</reference>
<proteinExistence type="predicted"/>
<organism evidence="1 2">
    <name type="scientific">Coccomyxa viridis</name>
    <dbReference type="NCBI Taxonomy" id="1274662"/>
    <lineage>
        <taxon>Eukaryota</taxon>
        <taxon>Viridiplantae</taxon>
        <taxon>Chlorophyta</taxon>
        <taxon>core chlorophytes</taxon>
        <taxon>Trebouxiophyceae</taxon>
        <taxon>Trebouxiophyceae incertae sedis</taxon>
        <taxon>Coccomyxaceae</taxon>
        <taxon>Coccomyxa</taxon>
    </lineage>
</organism>
<accession>A0AAV1I6M8</accession>
<protein>
    <submittedName>
        <fullName evidence="1">Uncharacterized protein</fullName>
    </submittedName>
</protein>
<evidence type="ECO:0000313" key="1">
    <source>
        <dbReference type="EMBL" id="CAK0782724.1"/>
    </source>
</evidence>
<dbReference type="InterPro" id="IPR008479">
    <property type="entry name" value="DUF760"/>
</dbReference>
<evidence type="ECO:0000313" key="2">
    <source>
        <dbReference type="Proteomes" id="UP001314263"/>
    </source>
</evidence>
<sequence length="329" mass="36306">MIGVAVKDACQTLLKDTMPRSTKETLAGAAASLKVPSRACRRSVRVHAQCAANCEVQEDRRKFLLNYVQKVDPQIMEQFVDHAPNQVVGAMRTTISNMVGVLPPQLFTVTVSTVGESLAQLMFSVLMTGYLFRNAQYRLDLQRSIDEADGGSLPALPEAASAPADILAGRDGFAEGSQLKDIQGKVLRYHEDEGTLEMTAAEYISMLELENTALRKEVSLRHLQSHNSNELLDYLKGLDTEALSQLTACAGDDIIEAMNAFIHRLLGSSDEEDLRRAPSQSEAAELARLLFWLMCVGYGLRTLEVRFDMEQTMLLDERDFGVGSNYLPG</sequence>
<gene>
    <name evidence="1" type="ORF">CVIRNUC_005919</name>
</gene>
<dbReference type="AlphaFoldDB" id="A0AAV1I6M8"/>
<name>A0AAV1I6M8_9CHLO</name>
<dbReference type="EMBL" id="CAUYUE010000007">
    <property type="protein sequence ID" value="CAK0782724.1"/>
    <property type="molecule type" value="Genomic_DNA"/>
</dbReference>
<dbReference type="PANTHER" id="PTHR33598">
    <property type="entry name" value="OS02G0833400 PROTEIN"/>
    <property type="match status" value="1"/>
</dbReference>
<dbReference type="Proteomes" id="UP001314263">
    <property type="component" value="Unassembled WGS sequence"/>
</dbReference>